<feature type="region of interest" description="Disordered" evidence="1">
    <location>
        <begin position="1"/>
        <end position="26"/>
    </location>
</feature>
<evidence type="ECO:0000313" key="3">
    <source>
        <dbReference type="Proteomes" id="UP001162162"/>
    </source>
</evidence>
<evidence type="ECO:0000313" key="2">
    <source>
        <dbReference type="EMBL" id="KAJ8947857.1"/>
    </source>
</evidence>
<accession>A0AAV8YAD6</accession>
<feature type="compositionally biased region" description="Basic and acidic residues" evidence="1">
    <location>
        <begin position="12"/>
        <end position="24"/>
    </location>
</feature>
<organism evidence="2 3">
    <name type="scientific">Aromia moschata</name>
    <dbReference type="NCBI Taxonomy" id="1265417"/>
    <lineage>
        <taxon>Eukaryota</taxon>
        <taxon>Metazoa</taxon>
        <taxon>Ecdysozoa</taxon>
        <taxon>Arthropoda</taxon>
        <taxon>Hexapoda</taxon>
        <taxon>Insecta</taxon>
        <taxon>Pterygota</taxon>
        <taxon>Neoptera</taxon>
        <taxon>Endopterygota</taxon>
        <taxon>Coleoptera</taxon>
        <taxon>Polyphaga</taxon>
        <taxon>Cucujiformia</taxon>
        <taxon>Chrysomeloidea</taxon>
        <taxon>Cerambycidae</taxon>
        <taxon>Cerambycinae</taxon>
        <taxon>Callichromatini</taxon>
        <taxon>Aromia</taxon>
    </lineage>
</organism>
<comment type="caution">
    <text evidence="2">The sequence shown here is derived from an EMBL/GenBank/DDBJ whole genome shotgun (WGS) entry which is preliminary data.</text>
</comment>
<proteinExistence type="predicted"/>
<sequence length="249" mass="29500">MEEEAGEENEEYTVRQRINKDGNKNNKTCRTRIDKLATPNRRIILALYQEHAYHLPRDKVEKIKQYLQELYAMTPEETEKYFLQLRREAKKMSHRKRVKEMLRKLFQKRKRQRQEGNAYRFVERLFERGMQHAFNNPVPPLISVRLRNLADIVLEQICDLRNVDKPNREDPDQAGLFLIAVADWIAIAIEHVYYGVQLRKNAELEEIEEEAERAPKKIEESPPIVIEEPTDVDRMQGEDTDISTVLLGE</sequence>
<dbReference type="Proteomes" id="UP001162162">
    <property type="component" value="Unassembled WGS sequence"/>
</dbReference>
<evidence type="ECO:0000256" key="1">
    <source>
        <dbReference type="SAM" id="MobiDB-lite"/>
    </source>
</evidence>
<reference evidence="2" key="1">
    <citation type="journal article" date="2023" name="Insect Mol. Biol.">
        <title>Genome sequencing provides insights into the evolution of gene families encoding plant cell wall-degrading enzymes in longhorned beetles.</title>
        <authorList>
            <person name="Shin N.R."/>
            <person name="Okamura Y."/>
            <person name="Kirsch R."/>
            <person name="Pauchet Y."/>
        </authorList>
    </citation>
    <scope>NUCLEOTIDE SEQUENCE</scope>
    <source>
        <strain evidence="2">AMC_N1</strain>
    </source>
</reference>
<name>A0AAV8YAD6_9CUCU</name>
<dbReference type="AlphaFoldDB" id="A0AAV8YAD6"/>
<dbReference type="EMBL" id="JAPWTK010000150">
    <property type="protein sequence ID" value="KAJ8947857.1"/>
    <property type="molecule type" value="Genomic_DNA"/>
</dbReference>
<protein>
    <submittedName>
        <fullName evidence="2">Uncharacterized protein</fullName>
    </submittedName>
</protein>
<feature type="compositionally biased region" description="Acidic residues" evidence="1">
    <location>
        <begin position="1"/>
        <end position="11"/>
    </location>
</feature>
<keyword evidence="3" id="KW-1185">Reference proteome</keyword>
<gene>
    <name evidence="2" type="ORF">NQ318_010003</name>
</gene>